<feature type="domain" description="DUF403" evidence="2">
    <location>
        <begin position="1"/>
        <end position="314"/>
    </location>
</feature>
<feature type="compositionally biased region" description="Polar residues" evidence="1">
    <location>
        <begin position="331"/>
        <end position="344"/>
    </location>
</feature>
<dbReference type="RefSeq" id="WP_345302290.1">
    <property type="nucleotide sequence ID" value="NZ_BAABJE010000002.1"/>
</dbReference>
<keyword evidence="4" id="KW-1185">Reference proteome</keyword>
<comment type="caution">
    <text evidence="3">The sequence shown here is derived from an EMBL/GenBank/DDBJ whole genome shotgun (WGS) entry which is preliminary data.</text>
</comment>
<dbReference type="EMBL" id="BAABJE010000002">
    <property type="protein sequence ID" value="GAA4787645.1"/>
    <property type="molecule type" value="Genomic_DNA"/>
</dbReference>
<evidence type="ECO:0000256" key="1">
    <source>
        <dbReference type="SAM" id="MobiDB-lite"/>
    </source>
</evidence>
<gene>
    <name evidence="3" type="ORF">GCM10023307_10900</name>
</gene>
<dbReference type="InterPro" id="IPR051680">
    <property type="entry name" value="ATP-dep_Glu-Cys_Ligase-2"/>
</dbReference>
<proteinExistence type="predicted"/>
<evidence type="ECO:0000313" key="3">
    <source>
        <dbReference type="EMBL" id="GAA4787645.1"/>
    </source>
</evidence>
<dbReference type="PANTHER" id="PTHR34595">
    <property type="entry name" value="BLR5612 PROTEIN"/>
    <property type="match status" value="1"/>
</dbReference>
<evidence type="ECO:0000313" key="4">
    <source>
        <dbReference type="Proteomes" id="UP001499959"/>
    </source>
</evidence>
<feature type="region of interest" description="Disordered" evidence="1">
    <location>
        <begin position="319"/>
        <end position="344"/>
    </location>
</feature>
<dbReference type="Proteomes" id="UP001499959">
    <property type="component" value="Unassembled WGS sequence"/>
</dbReference>
<accession>A0ABP9AYC4</accession>
<name>A0ABP9AYC4_9GAMM</name>
<sequence>MLCRTADDLYWASRHMERAENTARLIDVTTRIAMLPERLDRGKAQAAPWRRALDALGAADTCLQRYGAIDAGTVIDHLLLSPENSSSIYSCLRAAREAARAQRVAITSEMYEDLNTSWLEMRGLDRGSIDRDGLSSILERVKSRSASFRGVTIGTLGRGEGYQFMQLGVFIERADWAVRLLDVVGSDAEPREGGAARDAADYFQWSALLQSLSAFETYRRLHRQAVSPAGVAELMLLHDANPRSLQTCAHNLHQVLTALAGGQTLEVVRQAGALSAHTRYARIDEILAEGLEPWLQNAMARLDRLGNAIHQEFMTAADATDTRPQLKAPSHSPSQLQFQAQTPA</sequence>
<evidence type="ECO:0000259" key="2">
    <source>
        <dbReference type="Pfam" id="PF04168"/>
    </source>
</evidence>
<protein>
    <submittedName>
        <fullName evidence="3">Alpha-E domain-containing protein</fullName>
    </submittedName>
</protein>
<dbReference type="PANTHER" id="PTHR34595:SF7">
    <property type="entry name" value="SLL1039 PROTEIN"/>
    <property type="match status" value="1"/>
</dbReference>
<organism evidence="3 4">
    <name type="scientific">Lysobacter hankyongensis</name>
    <dbReference type="NCBI Taxonomy" id="1176535"/>
    <lineage>
        <taxon>Bacteria</taxon>
        <taxon>Pseudomonadati</taxon>
        <taxon>Pseudomonadota</taxon>
        <taxon>Gammaproteobacteria</taxon>
        <taxon>Lysobacterales</taxon>
        <taxon>Lysobacteraceae</taxon>
        <taxon>Lysobacter</taxon>
    </lineage>
</organism>
<dbReference type="Pfam" id="PF04168">
    <property type="entry name" value="Alpha-E"/>
    <property type="match status" value="1"/>
</dbReference>
<dbReference type="InterPro" id="IPR007296">
    <property type="entry name" value="DUF403"/>
</dbReference>
<reference evidence="4" key="1">
    <citation type="journal article" date="2019" name="Int. J. Syst. Evol. Microbiol.">
        <title>The Global Catalogue of Microorganisms (GCM) 10K type strain sequencing project: providing services to taxonomists for standard genome sequencing and annotation.</title>
        <authorList>
            <consortium name="The Broad Institute Genomics Platform"/>
            <consortium name="The Broad Institute Genome Sequencing Center for Infectious Disease"/>
            <person name="Wu L."/>
            <person name="Ma J."/>
        </authorList>
    </citation>
    <scope>NUCLEOTIDE SEQUENCE [LARGE SCALE GENOMIC DNA]</scope>
    <source>
        <strain evidence="4">JCM 18204</strain>
    </source>
</reference>